<reference evidence="2 3" key="1">
    <citation type="journal article" date="2019" name="Commun. Biol.">
        <title>The bagworm genome reveals a unique fibroin gene that provides high tensile strength.</title>
        <authorList>
            <person name="Kono N."/>
            <person name="Nakamura H."/>
            <person name="Ohtoshi R."/>
            <person name="Tomita M."/>
            <person name="Numata K."/>
            <person name="Arakawa K."/>
        </authorList>
    </citation>
    <scope>NUCLEOTIDE SEQUENCE [LARGE SCALE GENOMIC DNA]</scope>
</reference>
<evidence type="ECO:0000313" key="2">
    <source>
        <dbReference type="EMBL" id="GBP97474.1"/>
    </source>
</evidence>
<evidence type="ECO:0000313" key="3">
    <source>
        <dbReference type="Proteomes" id="UP000299102"/>
    </source>
</evidence>
<comment type="caution">
    <text evidence="2">The sequence shown here is derived from an EMBL/GenBank/DDBJ whole genome shotgun (WGS) entry which is preliminary data.</text>
</comment>
<name>A0A4C2AE61_EUMVA</name>
<evidence type="ECO:0000256" key="1">
    <source>
        <dbReference type="SAM" id="Phobius"/>
    </source>
</evidence>
<keyword evidence="1" id="KW-0472">Membrane</keyword>
<accession>A0A4C2AE61</accession>
<dbReference type="EMBL" id="BGZK01002941">
    <property type="protein sequence ID" value="GBP97474.1"/>
    <property type="molecule type" value="Genomic_DNA"/>
</dbReference>
<protein>
    <submittedName>
        <fullName evidence="2">Uncharacterized protein</fullName>
    </submittedName>
</protein>
<keyword evidence="1" id="KW-0812">Transmembrane</keyword>
<organism evidence="2 3">
    <name type="scientific">Eumeta variegata</name>
    <name type="common">Bagworm moth</name>
    <name type="synonym">Eumeta japonica</name>
    <dbReference type="NCBI Taxonomy" id="151549"/>
    <lineage>
        <taxon>Eukaryota</taxon>
        <taxon>Metazoa</taxon>
        <taxon>Ecdysozoa</taxon>
        <taxon>Arthropoda</taxon>
        <taxon>Hexapoda</taxon>
        <taxon>Insecta</taxon>
        <taxon>Pterygota</taxon>
        <taxon>Neoptera</taxon>
        <taxon>Endopterygota</taxon>
        <taxon>Lepidoptera</taxon>
        <taxon>Glossata</taxon>
        <taxon>Ditrysia</taxon>
        <taxon>Tineoidea</taxon>
        <taxon>Psychidae</taxon>
        <taxon>Oiketicinae</taxon>
        <taxon>Eumeta</taxon>
    </lineage>
</organism>
<keyword evidence="3" id="KW-1185">Reference proteome</keyword>
<sequence>MWEKKQSRTCALFSNLRAYPFSINFSICAVYAAAKVVAVHLVLYIRQPFSGSIVIVRESRVIFLPKETRLPFVPIRRVVSFRIRLARFTSAFSRSLCVIPNDSISKCSLTANSKSARQCIIPSFVVVLPFYRAPPTRDPSKTRLAHLIFHAGRRCR</sequence>
<dbReference type="Proteomes" id="UP000299102">
    <property type="component" value="Unassembled WGS sequence"/>
</dbReference>
<proteinExistence type="predicted"/>
<gene>
    <name evidence="2" type="ORF">EVAR_46147_1</name>
</gene>
<keyword evidence="1" id="KW-1133">Transmembrane helix</keyword>
<feature type="transmembrane region" description="Helical" evidence="1">
    <location>
        <begin position="21"/>
        <end position="45"/>
    </location>
</feature>
<dbReference type="AlphaFoldDB" id="A0A4C2AE61"/>